<evidence type="ECO:0000256" key="7">
    <source>
        <dbReference type="ARBA" id="ARBA00023277"/>
    </source>
</evidence>
<dbReference type="SUPFAM" id="SSF51445">
    <property type="entry name" value="(Trans)glycosidases"/>
    <property type="match status" value="1"/>
</dbReference>
<dbReference type="Proteomes" id="UP001597361">
    <property type="component" value="Unassembled WGS sequence"/>
</dbReference>
<gene>
    <name evidence="11" type="ORF">ACFSKL_11630</name>
</gene>
<feature type="domain" description="GH10" evidence="10">
    <location>
        <begin position="71"/>
        <end position="387"/>
    </location>
</feature>
<dbReference type="RefSeq" id="WP_376886408.1">
    <property type="nucleotide sequence ID" value="NZ_JBHUHR010000031.1"/>
</dbReference>
<evidence type="ECO:0000256" key="6">
    <source>
        <dbReference type="ARBA" id="ARBA00022801"/>
    </source>
</evidence>
<protein>
    <recommendedName>
        <fullName evidence="3">endo-1,4-beta-xylanase</fullName>
        <ecNumber evidence="3">3.2.1.8</ecNumber>
    </recommendedName>
</protein>
<evidence type="ECO:0000256" key="5">
    <source>
        <dbReference type="ARBA" id="ARBA00022729"/>
    </source>
</evidence>
<keyword evidence="7" id="KW-0119">Carbohydrate metabolism</keyword>
<comment type="caution">
    <text evidence="11">The sequence shown here is derived from an EMBL/GenBank/DDBJ whole genome shotgun (WGS) entry which is preliminary data.</text>
</comment>
<keyword evidence="9" id="KW-0624">Polysaccharide degradation</keyword>
<keyword evidence="4" id="KW-0858">Xylan degradation</keyword>
<dbReference type="PROSITE" id="PS51760">
    <property type="entry name" value="GH10_2"/>
    <property type="match status" value="1"/>
</dbReference>
<sequence length="448" mass="52737">MSPLRPLLLCMILGFAVLASVALIREPKRPITYNPENDQWKSAANERIDRYRKSDIILDIEFDSNKYEYLEVKIEQLRHSFSFGTAIDAYDYTAIPEYAQKIHRYFNEVVLENDLKWQQWSNKQPTSKYRQSRTLEAIRNLKDSGINVRGHCLLWAPILDYERIDQAISPNVYQNDKRFIQAQLSHVQDLLHKTKGYINEWDAINHLVSKDHKNTLLLEEKYGLGIYREVFALRKYFGLSYYVNESKVLTSRGEKYLPYLERVTKMKAEDLSPDGIGFMSHFEPDNLPDMDTLYGRLDTFASLGVDLKITEFDIMFGKRGIKSYPNENDLQLQAQFTEDFLRMCFSHPKMRGIMLWGFWEQNHWYPDAALWSSEWEIKPNGKAWLDLVHKEWWTQEEHQLTKSNNISTRGFKGDYSIKIYDRPGNLLHELYFSLGDTSYLSKIKIPAS</sequence>
<evidence type="ECO:0000313" key="12">
    <source>
        <dbReference type="Proteomes" id="UP001597361"/>
    </source>
</evidence>
<keyword evidence="8" id="KW-0326">Glycosidase</keyword>
<keyword evidence="5" id="KW-0732">Signal</keyword>
<dbReference type="PANTHER" id="PTHR31490">
    <property type="entry name" value="GLYCOSYL HYDROLASE"/>
    <property type="match status" value="1"/>
</dbReference>
<name>A0ABW4VNW4_9BACT</name>
<dbReference type="InterPro" id="IPR001000">
    <property type="entry name" value="GH10_dom"/>
</dbReference>
<evidence type="ECO:0000256" key="1">
    <source>
        <dbReference type="ARBA" id="ARBA00000681"/>
    </source>
</evidence>
<reference evidence="12" key="1">
    <citation type="journal article" date="2019" name="Int. J. Syst. Evol. Microbiol.">
        <title>The Global Catalogue of Microorganisms (GCM) 10K type strain sequencing project: providing services to taxonomists for standard genome sequencing and annotation.</title>
        <authorList>
            <consortium name="The Broad Institute Genomics Platform"/>
            <consortium name="The Broad Institute Genome Sequencing Center for Infectious Disease"/>
            <person name="Wu L."/>
            <person name="Ma J."/>
        </authorList>
    </citation>
    <scope>NUCLEOTIDE SEQUENCE [LARGE SCALE GENOMIC DNA]</scope>
    <source>
        <strain evidence="12">CGMCC 1.15180</strain>
    </source>
</reference>
<keyword evidence="12" id="KW-1185">Reference proteome</keyword>
<dbReference type="SMART" id="SM00633">
    <property type="entry name" value="Glyco_10"/>
    <property type="match status" value="1"/>
</dbReference>
<evidence type="ECO:0000256" key="8">
    <source>
        <dbReference type="ARBA" id="ARBA00023295"/>
    </source>
</evidence>
<dbReference type="InterPro" id="IPR017853">
    <property type="entry name" value="GH"/>
</dbReference>
<evidence type="ECO:0000313" key="11">
    <source>
        <dbReference type="EMBL" id="MFD2035446.1"/>
    </source>
</evidence>
<organism evidence="11 12">
    <name type="scientific">Belliella marina</name>
    <dbReference type="NCBI Taxonomy" id="1644146"/>
    <lineage>
        <taxon>Bacteria</taxon>
        <taxon>Pseudomonadati</taxon>
        <taxon>Bacteroidota</taxon>
        <taxon>Cytophagia</taxon>
        <taxon>Cytophagales</taxon>
        <taxon>Cyclobacteriaceae</taxon>
        <taxon>Belliella</taxon>
    </lineage>
</organism>
<comment type="similarity">
    <text evidence="2">Belongs to the glycosyl hydrolase 10 (cellulase F) family.</text>
</comment>
<evidence type="ECO:0000256" key="2">
    <source>
        <dbReference type="ARBA" id="ARBA00007495"/>
    </source>
</evidence>
<dbReference type="Gene3D" id="3.20.20.80">
    <property type="entry name" value="Glycosidases"/>
    <property type="match status" value="1"/>
</dbReference>
<comment type="catalytic activity">
    <reaction evidence="1">
        <text>Endohydrolysis of (1-&gt;4)-beta-D-xylosidic linkages in xylans.</text>
        <dbReference type="EC" id="3.2.1.8"/>
    </reaction>
</comment>
<accession>A0ABW4VNW4</accession>
<evidence type="ECO:0000256" key="9">
    <source>
        <dbReference type="ARBA" id="ARBA00023326"/>
    </source>
</evidence>
<dbReference type="InterPro" id="IPR044846">
    <property type="entry name" value="GH10"/>
</dbReference>
<evidence type="ECO:0000256" key="4">
    <source>
        <dbReference type="ARBA" id="ARBA00022651"/>
    </source>
</evidence>
<dbReference type="PANTHER" id="PTHR31490:SF88">
    <property type="entry name" value="BETA-XYLANASE"/>
    <property type="match status" value="1"/>
</dbReference>
<keyword evidence="6" id="KW-0378">Hydrolase</keyword>
<dbReference type="EC" id="3.2.1.8" evidence="3"/>
<dbReference type="EMBL" id="JBHUHR010000031">
    <property type="protein sequence ID" value="MFD2035446.1"/>
    <property type="molecule type" value="Genomic_DNA"/>
</dbReference>
<dbReference type="Pfam" id="PF00331">
    <property type="entry name" value="Glyco_hydro_10"/>
    <property type="match status" value="1"/>
</dbReference>
<proteinExistence type="inferred from homology"/>
<evidence type="ECO:0000259" key="10">
    <source>
        <dbReference type="PROSITE" id="PS51760"/>
    </source>
</evidence>
<evidence type="ECO:0000256" key="3">
    <source>
        <dbReference type="ARBA" id="ARBA00012590"/>
    </source>
</evidence>